<reference evidence="1" key="1">
    <citation type="submission" date="2020-05" db="EMBL/GenBank/DDBJ databases">
        <authorList>
            <person name="Chiriac C."/>
            <person name="Salcher M."/>
            <person name="Ghai R."/>
            <person name="Kavagutti S V."/>
        </authorList>
    </citation>
    <scope>NUCLEOTIDE SEQUENCE</scope>
</reference>
<accession>A0A6J5QT81</accession>
<organism evidence="1">
    <name type="scientific">uncultured Caudovirales phage</name>
    <dbReference type="NCBI Taxonomy" id="2100421"/>
    <lineage>
        <taxon>Viruses</taxon>
        <taxon>Duplodnaviria</taxon>
        <taxon>Heunggongvirae</taxon>
        <taxon>Uroviricota</taxon>
        <taxon>Caudoviricetes</taxon>
        <taxon>Peduoviridae</taxon>
        <taxon>Maltschvirus</taxon>
        <taxon>Maltschvirus maltsch</taxon>
    </lineage>
</organism>
<protein>
    <submittedName>
        <fullName evidence="1">Uncharacterized protein</fullName>
    </submittedName>
</protein>
<gene>
    <name evidence="1" type="ORF">UFOVP1119_107</name>
    <name evidence="2" type="ORF">UFOVP1238_81</name>
</gene>
<sequence>MATNTKNIIVGAAALFVSNGNSSNDAGRPSTDNATLTTLFGAGGRSARSGLLANGSGYREVGFTNTGLEVSYEPSYGEVQVDQLLDAARLFKQSLKVMLKTELTEATLENLQLSWGQLENVYATDSTGTSIVNIPTLINNDSAVFTGPDEAGAVLKMSAGALGDAPVERTLIAVGNAPAQIGASVVSVQGGQSIVLDADSPTAKRTKERVYVARRVVSIDTTMHAMKRDSATVFPVNFRCLPDDAPKYAGSEYGVVIDRVYGAY</sequence>
<dbReference type="EMBL" id="LR797076">
    <property type="protein sequence ID" value="CAB4185726.1"/>
    <property type="molecule type" value="Genomic_DNA"/>
</dbReference>
<evidence type="ECO:0000313" key="2">
    <source>
        <dbReference type="EMBL" id="CAB4193474.1"/>
    </source>
</evidence>
<name>A0A6J5QT81_9CAUD</name>
<evidence type="ECO:0000313" key="1">
    <source>
        <dbReference type="EMBL" id="CAB4185726.1"/>
    </source>
</evidence>
<proteinExistence type="predicted"/>
<dbReference type="EMBL" id="LR797198">
    <property type="protein sequence ID" value="CAB4193474.1"/>
    <property type="molecule type" value="Genomic_DNA"/>
</dbReference>